<name>A0A6J8CH68_MYTCO</name>
<dbReference type="InterPro" id="IPR013762">
    <property type="entry name" value="Integrase-like_cat_sf"/>
</dbReference>
<evidence type="ECO:0000313" key="4">
    <source>
        <dbReference type="Proteomes" id="UP000507470"/>
    </source>
</evidence>
<sequence>MRSEGSDIVADEESASVMSETSNMADEKKQNRSGKKRSSKKKDDVHDLEGRMNAKFAEQEQQYSSLNENKELKSLEKIAYQGQLAARMGLITSCYTQQALGILLDNLQSDTPNLDGAVQIGDALLEKGATEKKVPQSEIGQELDAVHRTVQHFLPQLQGQNVLIKSDNTTVVQYVNKQGGTRSIDICYKTWDLWKMQSRRSGDAIRPSSVKDGEGFVNVQSRGMTFLRPGLSKQDRKNHYGSKIFVTCFKDNKKLDPKRAIVIYLKRTEKVRKDEGKLFLSLVKPFKPVSSQTIARWIVNTIKMAYGEDDLKVNAHSTRAIGPSWALFNGASMKSILESADWSTDTTFTKFYFRNVDVKVVTKKTILKFIVSAWMQ</sequence>
<dbReference type="Gene3D" id="1.10.443.10">
    <property type="entry name" value="Intergrase catalytic core"/>
    <property type="match status" value="1"/>
</dbReference>
<evidence type="ECO:0008006" key="5">
    <source>
        <dbReference type="Google" id="ProtNLM"/>
    </source>
</evidence>
<protein>
    <recommendedName>
        <fullName evidence="5">Tyr recombinase domain-containing protein</fullName>
    </recommendedName>
</protein>
<dbReference type="InterPro" id="IPR011010">
    <property type="entry name" value="DNA_brk_join_enz"/>
</dbReference>
<organism evidence="3 4">
    <name type="scientific">Mytilus coruscus</name>
    <name type="common">Sea mussel</name>
    <dbReference type="NCBI Taxonomy" id="42192"/>
    <lineage>
        <taxon>Eukaryota</taxon>
        <taxon>Metazoa</taxon>
        <taxon>Spiralia</taxon>
        <taxon>Lophotrochozoa</taxon>
        <taxon>Mollusca</taxon>
        <taxon>Bivalvia</taxon>
        <taxon>Autobranchia</taxon>
        <taxon>Pteriomorphia</taxon>
        <taxon>Mytilida</taxon>
        <taxon>Mytiloidea</taxon>
        <taxon>Mytilidae</taxon>
        <taxon>Mytilinae</taxon>
        <taxon>Mytilus</taxon>
    </lineage>
</organism>
<dbReference type="GO" id="GO:0015074">
    <property type="term" value="P:DNA integration"/>
    <property type="evidence" value="ECO:0007669"/>
    <property type="project" value="InterPro"/>
</dbReference>
<dbReference type="SUPFAM" id="SSF56349">
    <property type="entry name" value="DNA breaking-rejoining enzymes"/>
    <property type="match status" value="1"/>
</dbReference>
<dbReference type="GO" id="GO:0003677">
    <property type="term" value="F:DNA binding"/>
    <property type="evidence" value="ECO:0007669"/>
    <property type="project" value="InterPro"/>
</dbReference>
<evidence type="ECO:0000256" key="1">
    <source>
        <dbReference type="ARBA" id="ARBA00023172"/>
    </source>
</evidence>
<evidence type="ECO:0000313" key="3">
    <source>
        <dbReference type="EMBL" id="CAC5394846.1"/>
    </source>
</evidence>
<dbReference type="CDD" id="cd09275">
    <property type="entry name" value="RNase_HI_RT_DIRS1"/>
    <property type="match status" value="1"/>
</dbReference>
<evidence type="ECO:0000256" key="2">
    <source>
        <dbReference type="SAM" id="MobiDB-lite"/>
    </source>
</evidence>
<accession>A0A6J8CH68</accession>
<dbReference type="GO" id="GO:0006310">
    <property type="term" value="P:DNA recombination"/>
    <property type="evidence" value="ECO:0007669"/>
    <property type="project" value="UniProtKB-KW"/>
</dbReference>
<dbReference type="PANTHER" id="PTHR35617:SF3">
    <property type="entry name" value="CORE-BINDING (CB) DOMAIN-CONTAINING PROTEIN"/>
    <property type="match status" value="1"/>
</dbReference>
<dbReference type="AlphaFoldDB" id="A0A6J8CH68"/>
<dbReference type="OrthoDB" id="8954815at2759"/>
<dbReference type="PANTHER" id="PTHR35617">
    <property type="entry name" value="PHAGE_INTEGRASE DOMAIN-CONTAINING PROTEIN"/>
    <property type="match status" value="1"/>
</dbReference>
<dbReference type="EMBL" id="CACVKT020005392">
    <property type="protein sequence ID" value="CAC5394846.1"/>
    <property type="molecule type" value="Genomic_DNA"/>
</dbReference>
<feature type="region of interest" description="Disordered" evidence="2">
    <location>
        <begin position="1"/>
        <end position="48"/>
    </location>
</feature>
<dbReference type="Proteomes" id="UP000507470">
    <property type="component" value="Unassembled WGS sequence"/>
</dbReference>
<keyword evidence="1" id="KW-0233">DNA recombination</keyword>
<feature type="compositionally biased region" description="Basic residues" evidence="2">
    <location>
        <begin position="31"/>
        <end position="40"/>
    </location>
</feature>
<reference evidence="3 4" key="1">
    <citation type="submission" date="2020-06" db="EMBL/GenBank/DDBJ databases">
        <authorList>
            <person name="Li R."/>
            <person name="Bekaert M."/>
        </authorList>
    </citation>
    <scope>NUCLEOTIDE SEQUENCE [LARGE SCALE GENOMIC DNA]</scope>
    <source>
        <strain evidence="4">wild</strain>
    </source>
</reference>
<proteinExistence type="predicted"/>
<keyword evidence="4" id="KW-1185">Reference proteome</keyword>
<gene>
    <name evidence="3" type="ORF">MCOR_29563</name>
</gene>